<protein>
    <recommendedName>
        <fullName evidence="6">Probable transcriptional regulatory protein SAMN04488692_10481</fullName>
    </recommendedName>
</protein>
<dbReference type="Pfam" id="PF20772">
    <property type="entry name" value="TACO1_YebC_N"/>
    <property type="match status" value="1"/>
</dbReference>
<evidence type="ECO:0000256" key="4">
    <source>
        <dbReference type="ARBA" id="ARBA00023125"/>
    </source>
</evidence>
<evidence type="ECO:0000256" key="7">
    <source>
        <dbReference type="SAM" id="MobiDB-lite"/>
    </source>
</evidence>
<accession>A0A1G9JST4</accession>
<dbReference type="FunFam" id="1.10.10.200:FF:000002">
    <property type="entry name" value="Probable transcriptional regulatory protein CLM62_37755"/>
    <property type="match status" value="1"/>
</dbReference>
<dbReference type="NCBIfam" id="NF009044">
    <property type="entry name" value="PRK12378.1"/>
    <property type="match status" value="1"/>
</dbReference>
<dbReference type="EMBL" id="FNGO01000004">
    <property type="protein sequence ID" value="SDL40598.1"/>
    <property type="molecule type" value="Genomic_DNA"/>
</dbReference>
<dbReference type="InterPro" id="IPR048300">
    <property type="entry name" value="TACO1_YebC-like_2nd/3rd_dom"/>
</dbReference>
<keyword evidence="5 6" id="KW-0804">Transcription</keyword>
<dbReference type="PANTHER" id="PTHR12532">
    <property type="entry name" value="TRANSLATIONAL ACTIVATOR OF CYTOCHROME C OXIDASE 1"/>
    <property type="match status" value="1"/>
</dbReference>
<dbReference type="HAMAP" id="MF_00693">
    <property type="entry name" value="Transcrip_reg_TACO1"/>
    <property type="match status" value="1"/>
</dbReference>
<gene>
    <name evidence="10" type="ORF">SAMN04488692_10481</name>
</gene>
<name>A0A1G9JST4_9FIRM</name>
<proteinExistence type="inferred from homology"/>
<dbReference type="InterPro" id="IPR026564">
    <property type="entry name" value="Transcrip_reg_TACO1-like_dom3"/>
</dbReference>
<sequence>MAGHSKWHNIRHQKKKEDKRRAKLFSKLSRRISVAAREGGGDPDKNPDLRMAIEKAKDKNMPKENIERAIKRGTGELEGVDYESFTYEGYGPGGVALYFEITTDNRNRTASELRHILSENGGNLGQEGCVAWMFDERGQLLLKKDEIEKDSEAVMLDAIEAGAEDVIEENNLIRIMTDPQDYIDVKEQLDDEYDFSDSDIVMVPNNEVDLNYKEARKVLELMNELEEHDDIQEVYTNFNIPESVMQELNKEEIA</sequence>
<dbReference type="InterPro" id="IPR017856">
    <property type="entry name" value="Integrase-like_N"/>
</dbReference>
<evidence type="ECO:0000256" key="1">
    <source>
        <dbReference type="ARBA" id="ARBA00008724"/>
    </source>
</evidence>
<evidence type="ECO:0000259" key="8">
    <source>
        <dbReference type="Pfam" id="PF01709"/>
    </source>
</evidence>
<dbReference type="GO" id="GO:0005829">
    <property type="term" value="C:cytosol"/>
    <property type="evidence" value="ECO:0007669"/>
    <property type="project" value="TreeGrafter"/>
</dbReference>
<evidence type="ECO:0000256" key="3">
    <source>
        <dbReference type="ARBA" id="ARBA00023015"/>
    </source>
</evidence>
<dbReference type="AlphaFoldDB" id="A0A1G9JST4"/>
<evidence type="ECO:0000259" key="9">
    <source>
        <dbReference type="Pfam" id="PF20772"/>
    </source>
</evidence>
<dbReference type="Gene3D" id="1.10.10.200">
    <property type="match status" value="1"/>
</dbReference>
<reference evidence="10 11" key="1">
    <citation type="submission" date="2016-10" db="EMBL/GenBank/DDBJ databases">
        <authorList>
            <person name="de Groot N.N."/>
        </authorList>
    </citation>
    <scope>NUCLEOTIDE SEQUENCE [LARGE SCALE GENOMIC DNA]</scope>
    <source>
        <strain evidence="10 11">SLAS-1</strain>
    </source>
</reference>
<dbReference type="Pfam" id="PF01709">
    <property type="entry name" value="Transcrip_reg"/>
    <property type="match status" value="1"/>
</dbReference>
<organism evidence="10 11">
    <name type="scientific">Halarsenatibacter silvermanii</name>
    <dbReference type="NCBI Taxonomy" id="321763"/>
    <lineage>
        <taxon>Bacteria</taxon>
        <taxon>Bacillati</taxon>
        <taxon>Bacillota</taxon>
        <taxon>Clostridia</taxon>
        <taxon>Halanaerobiales</taxon>
        <taxon>Halarsenatibacteraceae</taxon>
        <taxon>Halarsenatibacter</taxon>
    </lineage>
</organism>
<evidence type="ECO:0000256" key="5">
    <source>
        <dbReference type="ARBA" id="ARBA00023163"/>
    </source>
</evidence>
<feature type="domain" description="TACO1/YebC-like second and third" evidence="8">
    <location>
        <begin position="82"/>
        <end position="238"/>
    </location>
</feature>
<feature type="region of interest" description="Disordered" evidence="7">
    <location>
        <begin position="1"/>
        <end position="23"/>
    </location>
</feature>
<feature type="compositionally biased region" description="Basic residues" evidence="7">
    <location>
        <begin position="1"/>
        <end position="14"/>
    </location>
</feature>
<evidence type="ECO:0000313" key="10">
    <source>
        <dbReference type="EMBL" id="SDL40598.1"/>
    </source>
</evidence>
<evidence type="ECO:0000256" key="6">
    <source>
        <dbReference type="HAMAP-Rule" id="MF_00693"/>
    </source>
</evidence>
<keyword evidence="3 6" id="KW-0805">Transcription regulation</keyword>
<dbReference type="InterPro" id="IPR029072">
    <property type="entry name" value="YebC-like"/>
</dbReference>
<dbReference type="Proteomes" id="UP000199476">
    <property type="component" value="Unassembled WGS sequence"/>
</dbReference>
<keyword evidence="2 6" id="KW-0963">Cytoplasm</keyword>
<dbReference type="InterPro" id="IPR049083">
    <property type="entry name" value="TACO1_YebC_N"/>
</dbReference>
<dbReference type="GO" id="GO:0003677">
    <property type="term" value="F:DNA binding"/>
    <property type="evidence" value="ECO:0007669"/>
    <property type="project" value="UniProtKB-UniRule"/>
</dbReference>
<dbReference type="OrthoDB" id="9781053at2"/>
<dbReference type="STRING" id="321763.SAMN04488692_10481"/>
<dbReference type="RefSeq" id="WP_089758547.1">
    <property type="nucleotide sequence ID" value="NZ_FNGO01000004.1"/>
</dbReference>
<dbReference type="SUPFAM" id="SSF75625">
    <property type="entry name" value="YebC-like"/>
    <property type="match status" value="1"/>
</dbReference>
<dbReference type="PANTHER" id="PTHR12532:SF6">
    <property type="entry name" value="TRANSCRIPTIONAL REGULATORY PROTEIN YEBC-RELATED"/>
    <property type="match status" value="1"/>
</dbReference>
<dbReference type="GO" id="GO:0006355">
    <property type="term" value="P:regulation of DNA-templated transcription"/>
    <property type="evidence" value="ECO:0007669"/>
    <property type="project" value="UniProtKB-UniRule"/>
</dbReference>
<evidence type="ECO:0000313" key="11">
    <source>
        <dbReference type="Proteomes" id="UP000199476"/>
    </source>
</evidence>
<keyword evidence="4 6" id="KW-0238">DNA-binding</keyword>
<comment type="subcellular location">
    <subcellularLocation>
        <location evidence="6">Cytoplasm</location>
    </subcellularLocation>
</comment>
<keyword evidence="11" id="KW-1185">Reference proteome</keyword>
<dbReference type="Gene3D" id="3.30.70.980">
    <property type="match status" value="2"/>
</dbReference>
<feature type="domain" description="TACO1/YebC-like N-terminal" evidence="9">
    <location>
        <begin position="5"/>
        <end position="76"/>
    </location>
</feature>
<dbReference type="InterPro" id="IPR002876">
    <property type="entry name" value="Transcrip_reg_TACO1-like"/>
</dbReference>
<evidence type="ECO:0000256" key="2">
    <source>
        <dbReference type="ARBA" id="ARBA00022490"/>
    </source>
</evidence>
<dbReference type="NCBIfam" id="NF001030">
    <property type="entry name" value="PRK00110.1"/>
    <property type="match status" value="1"/>
</dbReference>
<dbReference type="NCBIfam" id="TIGR01033">
    <property type="entry name" value="YebC/PmpR family DNA-binding transcriptional regulator"/>
    <property type="match status" value="1"/>
</dbReference>
<comment type="similarity">
    <text evidence="1 6">Belongs to the TACO1 family.</text>
</comment>